<evidence type="ECO:0000313" key="13">
    <source>
        <dbReference type="Xenbase" id="XB-GENE-1013953"/>
    </source>
</evidence>
<dbReference type="GeneID" id="100486308"/>
<feature type="region of interest" description="Disordered" evidence="9">
    <location>
        <begin position="874"/>
        <end position="910"/>
    </location>
</feature>
<evidence type="ECO:0000256" key="2">
    <source>
        <dbReference type="ARBA" id="ARBA00004286"/>
    </source>
</evidence>
<dbReference type="GO" id="GO:0005694">
    <property type="term" value="C:chromosome"/>
    <property type="evidence" value="ECO:0007669"/>
    <property type="project" value="UniProtKB-SubCell"/>
</dbReference>
<feature type="compositionally biased region" description="Polar residues" evidence="9">
    <location>
        <begin position="1124"/>
        <end position="1135"/>
    </location>
</feature>
<dbReference type="SMART" id="SM00165">
    <property type="entry name" value="UBA"/>
    <property type="match status" value="1"/>
</dbReference>
<accession>A0A8J1IQC1</accession>
<evidence type="ECO:0000256" key="3">
    <source>
        <dbReference type="ARBA" id="ARBA00004496"/>
    </source>
</evidence>
<dbReference type="OrthoDB" id="5918007at2759"/>
<dbReference type="InterPro" id="IPR015940">
    <property type="entry name" value="UBA"/>
</dbReference>
<proteinExistence type="predicted"/>
<dbReference type="Gene3D" id="1.10.8.10">
    <property type="entry name" value="DNA helicase RuvA subunit, C-terminal domain"/>
    <property type="match status" value="1"/>
</dbReference>
<evidence type="ECO:0000256" key="5">
    <source>
        <dbReference type="ARBA" id="ARBA00022481"/>
    </source>
</evidence>
<feature type="compositionally biased region" description="Basic and acidic residues" evidence="9">
    <location>
        <begin position="116"/>
        <end position="130"/>
    </location>
</feature>
<dbReference type="AGR" id="Xenbase:XB-GENE-1013953"/>
<evidence type="ECO:0000256" key="8">
    <source>
        <dbReference type="ARBA" id="ARBA00023242"/>
    </source>
</evidence>
<dbReference type="Xenbase" id="XB-GENE-1013953">
    <property type="gene designation" value="ubap2l"/>
</dbReference>
<dbReference type="RefSeq" id="XP_031746945.1">
    <property type="nucleotide sequence ID" value="XM_031891085.1"/>
</dbReference>
<dbReference type="Proteomes" id="UP000008143">
    <property type="component" value="Chromosome 8"/>
</dbReference>
<feature type="compositionally biased region" description="Polar residues" evidence="9">
    <location>
        <begin position="396"/>
        <end position="407"/>
    </location>
</feature>
<feature type="region of interest" description="Disordered" evidence="9">
    <location>
        <begin position="394"/>
        <end position="434"/>
    </location>
</feature>
<evidence type="ECO:0000256" key="4">
    <source>
        <dbReference type="ARBA" id="ARBA00022454"/>
    </source>
</evidence>
<feature type="domain" description="UBA" evidence="10">
    <location>
        <begin position="47"/>
        <end position="87"/>
    </location>
</feature>
<feature type="region of interest" description="Disordered" evidence="9">
    <location>
        <begin position="98"/>
        <end position="248"/>
    </location>
</feature>
<dbReference type="Pfam" id="PF12478">
    <property type="entry name" value="UBAP2-Lig"/>
    <property type="match status" value="1"/>
</dbReference>
<comment type="subcellular location">
    <subcellularLocation>
        <location evidence="2">Chromosome</location>
    </subcellularLocation>
    <subcellularLocation>
        <location evidence="3">Cytoplasm</location>
    </subcellularLocation>
    <subcellularLocation>
        <location evidence="1">Nucleus</location>
    </subcellularLocation>
</comment>
<feature type="region of interest" description="Disordered" evidence="9">
    <location>
        <begin position="1124"/>
        <end position="1153"/>
    </location>
</feature>
<dbReference type="PANTHER" id="PTHR16308:SF18">
    <property type="entry name" value="UBIQUITIN-ASSOCIATED PROTEIN 2-LIKE"/>
    <property type="match status" value="1"/>
</dbReference>
<organism evidence="11 12">
    <name type="scientific">Xenopus tropicalis</name>
    <name type="common">Western clawed frog</name>
    <name type="synonym">Silurana tropicalis</name>
    <dbReference type="NCBI Taxonomy" id="8364"/>
    <lineage>
        <taxon>Eukaryota</taxon>
        <taxon>Metazoa</taxon>
        <taxon>Chordata</taxon>
        <taxon>Craniata</taxon>
        <taxon>Vertebrata</taxon>
        <taxon>Euteleostomi</taxon>
        <taxon>Amphibia</taxon>
        <taxon>Batrachia</taxon>
        <taxon>Anura</taxon>
        <taxon>Pipoidea</taxon>
        <taxon>Pipidae</taxon>
        <taxon>Xenopodinae</taxon>
        <taxon>Xenopus</taxon>
        <taxon>Silurana</taxon>
    </lineage>
</organism>
<feature type="region of interest" description="Disordered" evidence="9">
    <location>
        <begin position="692"/>
        <end position="762"/>
    </location>
</feature>
<feature type="region of interest" description="Disordered" evidence="9">
    <location>
        <begin position="1"/>
        <end position="31"/>
    </location>
</feature>
<dbReference type="SUPFAM" id="SSF46934">
    <property type="entry name" value="UBA-like"/>
    <property type="match status" value="1"/>
</dbReference>
<dbReference type="GO" id="GO:0005634">
    <property type="term" value="C:nucleus"/>
    <property type="evidence" value="ECO:0000318"/>
    <property type="project" value="GO_Central"/>
</dbReference>
<feature type="compositionally biased region" description="Low complexity" evidence="9">
    <location>
        <begin position="1136"/>
        <end position="1153"/>
    </location>
</feature>
<keyword evidence="11" id="KW-1185">Reference proteome</keyword>
<evidence type="ECO:0000256" key="6">
    <source>
        <dbReference type="ARBA" id="ARBA00022490"/>
    </source>
</evidence>
<keyword evidence="5" id="KW-0488">Methylation</keyword>
<gene>
    <name evidence="12 13" type="primary">ubap2l</name>
</gene>
<feature type="region of interest" description="Disordered" evidence="9">
    <location>
        <begin position="561"/>
        <end position="640"/>
    </location>
</feature>
<feature type="region of interest" description="Disordered" evidence="9">
    <location>
        <begin position="780"/>
        <end position="805"/>
    </location>
</feature>
<dbReference type="GO" id="GO:0005737">
    <property type="term" value="C:cytoplasm"/>
    <property type="evidence" value="ECO:0000318"/>
    <property type="project" value="GO_Central"/>
</dbReference>
<dbReference type="CDD" id="cd14277">
    <property type="entry name" value="UBA_UBP2_like"/>
    <property type="match status" value="1"/>
</dbReference>
<evidence type="ECO:0000259" key="10">
    <source>
        <dbReference type="PROSITE" id="PS50030"/>
    </source>
</evidence>
<dbReference type="PROSITE" id="PS50030">
    <property type="entry name" value="UBA"/>
    <property type="match status" value="1"/>
</dbReference>
<sequence>MMTSVATNRARGNSEQTPNQTQHKQRPQATAEQIRLAQMISDHNDADFEEKVKQLIDITGKNQDECVIALHDCNGDINRAINVLLEGNSDTHSWEMVGKKKGVSGQKEAGQTEPSEEVRENRDRERDYSRRRGGAPRRGRGGSRGREFRAQENGLEGGKSGGSSGRGTERGRRGRGRGRGGSGRRGGRFSAQGMGTFNPADYAEPSSTEDSYGNSSTWNSTANFEPDDGTRHDYIGGEGSNYPREFSTAPGAWRTATEEWGTEDWNEDLSETKIFTASSVSSVPPPSENVTITAGQRIDLAVLLGKSPTSLENETSGLDSNQNTAMSQAGPLVFSNSKQNPISQASPGSSFSHHTMVSILGKGFSEGEPKGGTTTGSQFLEQFKTAQALAQLAAQHSQSDATSNTSWDLGAASQPPSLGQYDMKSPSDPFSKRQSFPQASTMMEVYLQEKTPVVSTSSAVPVCPSSPLHGKSNTAPQMSPVSSENQSSSPQPAQQKMKQQKKKASLTSKIPALAVEMPGSSDISGLNLQFGALLFGSEPVLPEYESSPTTNVAVSQSQNSLYTSPVSESPNTIAANQSPESAYQGSSSIQSATFTPQSSTQGPVYEQRATQTRRYPNPISSSSSSSPQKDLSQSKNGFSSVQAPTLQAPVSVEVPSVPSVKADSPSAPTIVPLSDPVSTSSLLTGAGAHSSQLSSLAHSEDLQSAPTPLSTLSSQHQTPTSSSVRTSVSTPLHTSVDTETSLHSSVTTFSTASSIVPTTPSVPASSSINVGNLVLGLSSSSTIAPSTRSSIATSSGKAPPNLPPGVPPLLPNPYIMAPGLLHAYPPQVYGYDDLQMLQTRFPLDYYSIPFPTPSTPLTGRDGSLANNPYSGDLAKFGRGDASSPAPATTLAQPQQSQAQGHHTTQQTFLNPALPPGYSYTSLPYYTGVPGLPSTFQYGPAVFPVAPTSSKQHGVNVGVNTSAAAFQQAPSYGSHGYSTGFDDMGQVSGVGDFCKGAFSGASAAAQNKAAVATNGPGAGVSVTSSNTGVPDISGSVYSKTQQSFEKQGFHTGTPATSFNLPSALGSGGPINPATAAAYQPAPFMHILAPHQQPHSQILHHHLQQDAQLPYLQILCYHLLQDDQSGAGQRNQGASMTQKSQASKSAYSSYSWGSN</sequence>
<evidence type="ECO:0000256" key="1">
    <source>
        <dbReference type="ARBA" id="ARBA00004123"/>
    </source>
</evidence>
<feature type="compositionally biased region" description="Low complexity" evidence="9">
    <location>
        <begin position="477"/>
        <end position="497"/>
    </location>
</feature>
<dbReference type="CTD" id="9898"/>
<protein>
    <submittedName>
        <fullName evidence="12">Ubiquitin-associated protein 2-like isoform X1</fullName>
    </submittedName>
</protein>
<feature type="compositionally biased region" description="Polar residues" evidence="9">
    <location>
        <begin position="627"/>
        <end position="640"/>
    </location>
</feature>
<feature type="compositionally biased region" description="Low complexity" evidence="9">
    <location>
        <begin position="457"/>
        <end position="467"/>
    </location>
</feature>
<feature type="compositionally biased region" description="Basic residues" evidence="9">
    <location>
        <begin position="131"/>
        <end position="143"/>
    </location>
</feature>
<dbReference type="GO" id="GO:0061484">
    <property type="term" value="P:hematopoietic stem cell homeostasis"/>
    <property type="evidence" value="ECO:0000318"/>
    <property type="project" value="GO_Central"/>
</dbReference>
<feature type="region of interest" description="Disordered" evidence="9">
    <location>
        <begin position="457"/>
        <end position="505"/>
    </location>
</feature>
<feature type="compositionally biased region" description="Polar residues" evidence="9">
    <location>
        <begin position="561"/>
        <end position="614"/>
    </location>
</feature>
<dbReference type="FunFam" id="1.10.8.10:FF:000004">
    <property type="entry name" value="ubiquitin-associated protein 2-like isoform X1"/>
    <property type="match status" value="1"/>
</dbReference>
<feature type="compositionally biased region" description="Polar residues" evidence="9">
    <location>
        <begin position="885"/>
        <end position="909"/>
    </location>
</feature>
<keyword evidence="7" id="KW-0597">Phosphoprotein</keyword>
<dbReference type="InterPro" id="IPR009060">
    <property type="entry name" value="UBA-like_sf"/>
</dbReference>
<evidence type="ECO:0000256" key="9">
    <source>
        <dbReference type="SAM" id="MobiDB-lite"/>
    </source>
</evidence>
<feature type="compositionally biased region" description="Low complexity" evidence="9">
    <location>
        <begin position="780"/>
        <end position="795"/>
    </location>
</feature>
<feature type="compositionally biased region" description="Polar residues" evidence="9">
    <location>
        <begin position="732"/>
        <end position="749"/>
    </location>
</feature>
<keyword evidence="6" id="KW-0963">Cytoplasm</keyword>
<dbReference type="AlphaFoldDB" id="A0A8J1IQC1"/>
<feature type="compositionally biased region" description="Polar residues" evidence="9">
    <location>
        <begin position="702"/>
        <end position="717"/>
    </location>
</feature>
<evidence type="ECO:0000313" key="12">
    <source>
        <dbReference type="RefSeq" id="XP_031746945.1"/>
    </source>
</evidence>
<feature type="compositionally biased region" description="Low complexity" evidence="9">
    <location>
        <begin position="718"/>
        <end position="731"/>
    </location>
</feature>
<feature type="compositionally biased region" description="Polar residues" evidence="9">
    <location>
        <begin position="205"/>
        <end position="223"/>
    </location>
</feature>
<evidence type="ECO:0000313" key="11">
    <source>
        <dbReference type="Proteomes" id="UP000008143"/>
    </source>
</evidence>
<keyword evidence="8" id="KW-0539">Nucleus</keyword>
<dbReference type="OMA" id="TYSSGIM"/>
<evidence type="ECO:0000256" key="7">
    <source>
        <dbReference type="ARBA" id="ARBA00022553"/>
    </source>
</evidence>
<dbReference type="PANTHER" id="PTHR16308">
    <property type="entry name" value="UBIQUITIN ASSOCIATED PROTEIN 2-LIKE/LINGERER"/>
    <property type="match status" value="1"/>
</dbReference>
<dbReference type="InterPro" id="IPR051833">
    <property type="entry name" value="TC-DDR_regulator"/>
</dbReference>
<dbReference type="InterPro" id="IPR022166">
    <property type="entry name" value="UBAP2/Lig"/>
</dbReference>
<reference evidence="12" key="1">
    <citation type="submission" date="2025-08" db="UniProtKB">
        <authorList>
            <consortium name="RefSeq"/>
        </authorList>
    </citation>
    <scope>IDENTIFICATION</scope>
    <source>
        <strain evidence="12">Nigerian</strain>
        <tissue evidence="12">Liver and blood</tissue>
    </source>
</reference>
<feature type="compositionally biased region" description="Low complexity" evidence="9">
    <location>
        <begin position="750"/>
        <end position="762"/>
    </location>
</feature>
<feature type="compositionally biased region" description="Gly residues" evidence="9">
    <location>
        <begin position="155"/>
        <end position="165"/>
    </location>
</feature>
<name>A0A8J1IQC1_XENTR</name>
<keyword evidence="4" id="KW-0158">Chromosome</keyword>